<dbReference type="SMART" id="SM00870">
    <property type="entry name" value="Asparaginase"/>
    <property type="match status" value="1"/>
</dbReference>
<dbReference type="PROSITE" id="PS00917">
    <property type="entry name" value="ASN_GLN_ASE_2"/>
    <property type="match status" value="1"/>
</dbReference>
<dbReference type="Proteomes" id="UP000035100">
    <property type="component" value="Unassembled WGS sequence"/>
</dbReference>
<evidence type="ECO:0000313" key="7">
    <source>
        <dbReference type="EMBL" id="KIQ70832.1"/>
    </source>
</evidence>
<dbReference type="GO" id="GO:0004067">
    <property type="term" value="F:asparaginase activity"/>
    <property type="evidence" value="ECO:0007669"/>
    <property type="project" value="UniProtKB-UniRule"/>
</dbReference>
<feature type="region of interest" description="Disordered" evidence="4">
    <location>
        <begin position="162"/>
        <end position="182"/>
    </location>
</feature>
<name>A0A0D0QES1_9RHOB</name>
<gene>
    <name evidence="7" type="ORF">Wenmar_00206</name>
</gene>
<keyword evidence="7" id="KW-0378">Hydrolase</keyword>
<dbReference type="STRING" id="1123501.Wenmar_00206"/>
<comment type="caution">
    <text evidence="7">The sequence shown here is derived from an EMBL/GenBank/DDBJ whole genome shotgun (WGS) entry which is preliminary data.</text>
</comment>
<evidence type="ECO:0000256" key="2">
    <source>
        <dbReference type="PIRSR" id="PIRSR001220-2"/>
    </source>
</evidence>
<dbReference type="SUPFAM" id="SSF53774">
    <property type="entry name" value="Glutaminase/Asparaginase"/>
    <property type="match status" value="1"/>
</dbReference>
<organism evidence="7 8">
    <name type="scientific">Wenxinia marina DSM 24838</name>
    <dbReference type="NCBI Taxonomy" id="1123501"/>
    <lineage>
        <taxon>Bacteria</taxon>
        <taxon>Pseudomonadati</taxon>
        <taxon>Pseudomonadota</taxon>
        <taxon>Alphaproteobacteria</taxon>
        <taxon>Rhodobacterales</taxon>
        <taxon>Roseobacteraceae</taxon>
        <taxon>Wenxinia</taxon>
    </lineage>
</organism>
<evidence type="ECO:0000313" key="8">
    <source>
        <dbReference type="Proteomes" id="UP000035100"/>
    </source>
</evidence>
<evidence type="ECO:0000256" key="4">
    <source>
        <dbReference type="SAM" id="MobiDB-lite"/>
    </source>
</evidence>
<dbReference type="CDD" id="cd08963">
    <property type="entry name" value="L-asparaginase_I"/>
    <property type="match status" value="1"/>
</dbReference>
<dbReference type="RefSeq" id="WP_018304339.1">
    <property type="nucleotide sequence ID" value="NZ_KB902313.1"/>
</dbReference>
<feature type="domain" description="L-asparaginase N-terminal" evidence="5">
    <location>
        <begin position="3"/>
        <end position="178"/>
    </location>
</feature>
<evidence type="ECO:0000259" key="6">
    <source>
        <dbReference type="Pfam" id="PF17763"/>
    </source>
</evidence>
<dbReference type="EC" id="3.5.1.1" evidence="7"/>
<dbReference type="PANTHER" id="PTHR11707:SF28">
    <property type="entry name" value="60 KDA LYSOPHOSPHOLIPASE"/>
    <property type="match status" value="1"/>
</dbReference>
<dbReference type="InterPro" id="IPR006034">
    <property type="entry name" value="Asparaginase/glutaminase-like"/>
</dbReference>
<keyword evidence="8" id="KW-1185">Reference proteome</keyword>
<feature type="binding site" evidence="2">
    <location>
        <begin position="87"/>
        <end position="88"/>
    </location>
    <ligand>
        <name>substrate</name>
    </ligand>
</feature>
<dbReference type="InterPro" id="IPR027475">
    <property type="entry name" value="Asparaginase/glutaminase_AS2"/>
</dbReference>
<dbReference type="InterPro" id="IPR041725">
    <property type="entry name" value="L-asparaginase_I"/>
</dbReference>
<feature type="binding site" evidence="2">
    <location>
        <position position="56"/>
    </location>
    <ligand>
        <name>substrate</name>
    </ligand>
</feature>
<dbReference type="PROSITE" id="PS51732">
    <property type="entry name" value="ASN_GLN_ASE_3"/>
    <property type="match status" value="1"/>
</dbReference>
<dbReference type="Gene3D" id="3.40.50.40">
    <property type="match status" value="1"/>
</dbReference>
<dbReference type="eggNOG" id="COG0252">
    <property type="taxonomic scope" value="Bacteria"/>
</dbReference>
<accession>A0A0D0QES1</accession>
<dbReference type="InterPro" id="IPR040919">
    <property type="entry name" value="Asparaginase_C"/>
</dbReference>
<dbReference type="Gene3D" id="3.40.50.1170">
    <property type="entry name" value="L-asparaginase, N-terminal domain"/>
    <property type="match status" value="1"/>
</dbReference>
<evidence type="ECO:0000256" key="3">
    <source>
        <dbReference type="PROSITE-ProRule" id="PRU10100"/>
    </source>
</evidence>
<feature type="domain" description="Asparaginase/glutaminase C-terminal" evidence="6">
    <location>
        <begin position="193"/>
        <end position="304"/>
    </location>
</feature>
<dbReference type="InterPro" id="IPR027474">
    <property type="entry name" value="L-asparaginase_N"/>
</dbReference>
<dbReference type="Pfam" id="PF17763">
    <property type="entry name" value="Asparaginase_C"/>
    <property type="match status" value="1"/>
</dbReference>
<dbReference type="PIRSF" id="PIRSF001220">
    <property type="entry name" value="L-ASNase_gatD"/>
    <property type="match status" value="1"/>
</dbReference>
<dbReference type="EMBL" id="AONG01000003">
    <property type="protein sequence ID" value="KIQ70832.1"/>
    <property type="molecule type" value="Genomic_DNA"/>
</dbReference>
<dbReference type="PATRIC" id="fig|1123501.6.peg.261"/>
<reference evidence="7 8" key="1">
    <citation type="submission" date="2013-01" db="EMBL/GenBank/DDBJ databases">
        <authorList>
            <person name="Fiebig A."/>
            <person name="Goeker M."/>
            <person name="Klenk H.-P.P."/>
        </authorList>
    </citation>
    <scope>NUCLEOTIDE SEQUENCE [LARGE SCALE GENOMIC DNA]</scope>
    <source>
        <strain evidence="7 8">DSM 24838</strain>
    </source>
</reference>
<feature type="active site" evidence="3">
    <location>
        <position position="87"/>
    </location>
</feature>
<protein>
    <submittedName>
        <fullName evidence="7">Asparaginase</fullName>
        <ecNumber evidence="7">3.5.1.1</ecNumber>
    </submittedName>
</protein>
<proteinExistence type="predicted"/>
<dbReference type="AlphaFoldDB" id="A0A0D0QES1"/>
<dbReference type="PRINTS" id="PR00139">
    <property type="entry name" value="ASNGLNASE"/>
</dbReference>
<dbReference type="GO" id="GO:0005829">
    <property type="term" value="C:cytosol"/>
    <property type="evidence" value="ECO:0007669"/>
    <property type="project" value="TreeGrafter"/>
</dbReference>
<evidence type="ECO:0000256" key="1">
    <source>
        <dbReference type="PIRSR" id="PIRSR001220-1"/>
    </source>
</evidence>
<dbReference type="PANTHER" id="PTHR11707">
    <property type="entry name" value="L-ASPARAGINASE"/>
    <property type="match status" value="1"/>
</dbReference>
<dbReference type="OrthoDB" id="9788068at2"/>
<dbReference type="InterPro" id="IPR037152">
    <property type="entry name" value="L-asparaginase_N_sf"/>
</dbReference>
<dbReference type="PIRSF" id="PIRSF500176">
    <property type="entry name" value="L_ASNase"/>
    <property type="match status" value="1"/>
</dbReference>
<evidence type="ECO:0000259" key="5">
    <source>
        <dbReference type="Pfam" id="PF00710"/>
    </source>
</evidence>
<sequence>MDLCLIHTGGTIGMARTPRGYAPKAGLVEAEVARLIARHELRAEVEIARLDPLIDSANATPADWTRIAEAIAARHDAAKGFVVTHGTDTLAHTAAALAFALEGLARPVIVTGAMRPLGETGSDGPRNLSDALDTALLAPPGVWVQFAGRRLHGARVRKSHSSADDAFTAADEARPPRVSGPKLTLHPYRAPEIGILTMAPGVSGRLVAAALELCDGLVLRCYGSGTVPDLPQLRDGLMAARAAGKPVIAVSQAPQGRLALGTYAAGALLVEAGVADGADMSVEAAYAKLAHVLSRDLGPEDRHAMLARPLCGEASL</sequence>
<dbReference type="InterPro" id="IPR036152">
    <property type="entry name" value="Asp/glu_Ase-like_sf"/>
</dbReference>
<dbReference type="Pfam" id="PF00710">
    <property type="entry name" value="Asparaginase"/>
    <property type="match status" value="1"/>
</dbReference>
<dbReference type="SFLD" id="SFLDS00057">
    <property type="entry name" value="Glutaminase/Asparaginase"/>
    <property type="match status" value="1"/>
</dbReference>
<feature type="active site" description="O-isoaspartyl threonine intermediate" evidence="1">
    <location>
        <position position="11"/>
    </location>
</feature>
<dbReference type="InterPro" id="IPR027473">
    <property type="entry name" value="L-asparaginase_C"/>
</dbReference>